<sequence length="282" mass="32404">MEYNITYYCENSYKNPVSGAHWQFLVIPLEDDTQKIETISCENSLWEKEEYSINGFGFKTLRIKTSKTFSKVTFTVRLKLWKEDINPFNFTPESNPTDSFDILDRLDFKTDHQSFLKSNKLTTLIKNERFSYTFSKDLSIFQNLQNLNNFLFEHLTFQTNQTSVITTLDEVISKQKGVCQDFAHLFCALGRANGVPTRYVSGYLHQGNGYFGDSQMHAWVESFIPTIGWVGFDPCNGILAATDYIKVAHGRDYNDCPPIKGVLFTSGENATRYKVQVESAQQ</sequence>
<dbReference type="Proteomes" id="UP001595814">
    <property type="component" value="Unassembled WGS sequence"/>
</dbReference>
<keyword evidence="3" id="KW-1185">Reference proteome</keyword>
<dbReference type="EMBL" id="JBHSAW010000025">
    <property type="protein sequence ID" value="MFC4097789.1"/>
    <property type="molecule type" value="Genomic_DNA"/>
</dbReference>
<comment type="caution">
    <text evidence="2">The sequence shown here is derived from an EMBL/GenBank/DDBJ whole genome shotgun (WGS) entry which is preliminary data.</text>
</comment>
<evidence type="ECO:0000313" key="2">
    <source>
        <dbReference type="EMBL" id="MFC4097789.1"/>
    </source>
</evidence>
<reference evidence="3" key="1">
    <citation type="journal article" date="2019" name="Int. J. Syst. Evol. Microbiol.">
        <title>The Global Catalogue of Microorganisms (GCM) 10K type strain sequencing project: providing services to taxonomists for standard genome sequencing and annotation.</title>
        <authorList>
            <consortium name="The Broad Institute Genomics Platform"/>
            <consortium name="The Broad Institute Genome Sequencing Center for Infectious Disease"/>
            <person name="Wu L."/>
            <person name="Ma J."/>
        </authorList>
    </citation>
    <scope>NUCLEOTIDE SEQUENCE [LARGE SCALE GENOMIC DNA]</scope>
    <source>
        <strain evidence="3">CECT 7477</strain>
    </source>
</reference>
<protein>
    <submittedName>
        <fullName evidence="2">Transglutaminase family protein</fullName>
    </submittedName>
</protein>
<dbReference type="Gene3D" id="3.10.620.30">
    <property type="match status" value="1"/>
</dbReference>
<name>A0ABV8JYA3_9FLAO</name>
<dbReference type="InterPro" id="IPR002931">
    <property type="entry name" value="Transglutaminase-like"/>
</dbReference>
<dbReference type="InterPro" id="IPR038765">
    <property type="entry name" value="Papain-like_cys_pep_sf"/>
</dbReference>
<dbReference type="PANTHER" id="PTHR33490:SF6">
    <property type="entry name" value="SLL1049 PROTEIN"/>
    <property type="match status" value="1"/>
</dbReference>
<organism evidence="2 3">
    <name type="scientific">Euzebyella saccharophila</name>
    <dbReference type="NCBI Taxonomy" id="679664"/>
    <lineage>
        <taxon>Bacteria</taxon>
        <taxon>Pseudomonadati</taxon>
        <taxon>Bacteroidota</taxon>
        <taxon>Flavobacteriia</taxon>
        <taxon>Flavobacteriales</taxon>
        <taxon>Flavobacteriaceae</taxon>
        <taxon>Euzebyella</taxon>
    </lineage>
</organism>
<gene>
    <name evidence="2" type="ORF">ACFOUT_18025</name>
</gene>
<dbReference type="PANTHER" id="PTHR33490">
    <property type="entry name" value="BLR5614 PROTEIN-RELATED"/>
    <property type="match status" value="1"/>
</dbReference>
<proteinExistence type="predicted"/>
<dbReference type="Pfam" id="PF01841">
    <property type="entry name" value="Transglut_core"/>
    <property type="match status" value="1"/>
</dbReference>
<accession>A0ABV8JYA3</accession>
<feature type="domain" description="Transglutaminase-like" evidence="1">
    <location>
        <begin position="171"/>
        <end position="236"/>
    </location>
</feature>
<dbReference type="SUPFAM" id="SSF54001">
    <property type="entry name" value="Cysteine proteinases"/>
    <property type="match status" value="1"/>
</dbReference>
<evidence type="ECO:0000313" key="3">
    <source>
        <dbReference type="Proteomes" id="UP001595814"/>
    </source>
</evidence>
<dbReference type="RefSeq" id="WP_225621278.1">
    <property type="nucleotide sequence ID" value="NZ_JACYFJ010000005.1"/>
</dbReference>
<evidence type="ECO:0000259" key="1">
    <source>
        <dbReference type="SMART" id="SM00460"/>
    </source>
</evidence>
<dbReference type="SMART" id="SM00460">
    <property type="entry name" value="TGc"/>
    <property type="match status" value="1"/>
</dbReference>